<dbReference type="KEGG" id="ahel:Q31a_15930"/>
<sequence>MTHTIEEKPPFRCAIAKQYSAAQLKISGKKYNICVLSMTCDMYTVKLPTWLLARLDRARTAELLFRSEHWVVRKEKMIESDSKSCQISLRRMQDLACNLPGGVPRRARASGEKDSKILLWLTLAFVIACFVTPGMSDTLGTREALRNGSQAIQQLLGISIY</sequence>
<evidence type="ECO:0000313" key="2">
    <source>
        <dbReference type="EMBL" id="QDV23295.1"/>
    </source>
</evidence>
<evidence type="ECO:0000313" key="3">
    <source>
        <dbReference type="Proteomes" id="UP000318017"/>
    </source>
</evidence>
<dbReference type="AlphaFoldDB" id="A0A518G3Z6"/>
<accession>A0A518G3Z6</accession>
<keyword evidence="1" id="KW-1133">Transmembrane helix</keyword>
<dbReference type="Proteomes" id="UP000318017">
    <property type="component" value="Chromosome"/>
</dbReference>
<reference evidence="2 3" key="1">
    <citation type="submission" date="2019-02" db="EMBL/GenBank/DDBJ databases">
        <title>Deep-cultivation of Planctomycetes and their phenomic and genomic characterization uncovers novel biology.</title>
        <authorList>
            <person name="Wiegand S."/>
            <person name="Jogler M."/>
            <person name="Boedeker C."/>
            <person name="Pinto D."/>
            <person name="Vollmers J."/>
            <person name="Rivas-Marin E."/>
            <person name="Kohn T."/>
            <person name="Peeters S.H."/>
            <person name="Heuer A."/>
            <person name="Rast P."/>
            <person name="Oberbeckmann S."/>
            <person name="Bunk B."/>
            <person name="Jeske O."/>
            <person name="Meyerdierks A."/>
            <person name="Storesund J.E."/>
            <person name="Kallscheuer N."/>
            <person name="Luecker S."/>
            <person name="Lage O.M."/>
            <person name="Pohl T."/>
            <person name="Merkel B.J."/>
            <person name="Hornburger P."/>
            <person name="Mueller R.-W."/>
            <person name="Bruemmer F."/>
            <person name="Labrenz M."/>
            <person name="Spormann A.M."/>
            <person name="Op den Camp H."/>
            <person name="Overmann J."/>
            <person name="Amann R."/>
            <person name="Jetten M.S.M."/>
            <person name="Mascher T."/>
            <person name="Medema M.H."/>
            <person name="Devos D.P."/>
            <person name="Kaster A.-K."/>
            <person name="Ovreas L."/>
            <person name="Rohde M."/>
            <person name="Galperin M.Y."/>
            <person name="Jogler C."/>
        </authorList>
    </citation>
    <scope>NUCLEOTIDE SEQUENCE [LARGE SCALE GENOMIC DNA]</scope>
    <source>
        <strain evidence="2 3">Q31a</strain>
    </source>
</reference>
<dbReference type="RefSeq" id="WP_145076109.1">
    <property type="nucleotide sequence ID" value="NZ_CP036298.1"/>
</dbReference>
<organism evidence="2 3">
    <name type="scientific">Aureliella helgolandensis</name>
    <dbReference type="NCBI Taxonomy" id="2527968"/>
    <lineage>
        <taxon>Bacteria</taxon>
        <taxon>Pseudomonadati</taxon>
        <taxon>Planctomycetota</taxon>
        <taxon>Planctomycetia</taxon>
        <taxon>Pirellulales</taxon>
        <taxon>Pirellulaceae</taxon>
        <taxon>Aureliella</taxon>
    </lineage>
</organism>
<gene>
    <name evidence="2" type="ORF">Q31a_15930</name>
</gene>
<protein>
    <submittedName>
        <fullName evidence="2">Uncharacterized protein</fullName>
    </submittedName>
</protein>
<keyword evidence="3" id="KW-1185">Reference proteome</keyword>
<feature type="transmembrane region" description="Helical" evidence="1">
    <location>
        <begin position="117"/>
        <end position="136"/>
    </location>
</feature>
<evidence type="ECO:0000256" key="1">
    <source>
        <dbReference type="SAM" id="Phobius"/>
    </source>
</evidence>
<keyword evidence="1" id="KW-0472">Membrane</keyword>
<dbReference type="OrthoDB" id="290077at2"/>
<name>A0A518G3Z6_9BACT</name>
<proteinExistence type="predicted"/>
<dbReference type="EMBL" id="CP036298">
    <property type="protein sequence ID" value="QDV23295.1"/>
    <property type="molecule type" value="Genomic_DNA"/>
</dbReference>
<keyword evidence="1" id="KW-0812">Transmembrane</keyword>